<proteinExistence type="predicted"/>
<evidence type="ECO:0000256" key="2">
    <source>
        <dbReference type="SAM" id="SignalP"/>
    </source>
</evidence>
<protein>
    <submittedName>
        <fullName evidence="3">Uncharacterized protein</fullName>
    </submittedName>
</protein>
<dbReference type="AlphaFoldDB" id="A0A7R8USE7"/>
<organism evidence="3 4">
    <name type="scientific">Hermetia illucens</name>
    <name type="common">Black soldier fly</name>
    <dbReference type="NCBI Taxonomy" id="343691"/>
    <lineage>
        <taxon>Eukaryota</taxon>
        <taxon>Metazoa</taxon>
        <taxon>Ecdysozoa</taxon>
        <taxon>Arthropoda</taxon>
        <taxon>Hexapoda</taxon>
        <taxon>Insecta</taxon>
        <taxon>Pterygota</taxon>
        <taxon>Neoptera</taxon>
        <taxon>Endopterygota</taxon>
        <taxon>Diptera</taxon>
        <taxon>Brachycera</taxon>
        <taxon>Stratiomyomorpha</taxon>
        <taxon>Stratiomyidae</taxon>
        <taxon>Hermetiinae</taxon>
        <taxon>Hermetia</taxon>
    </lineage>
</organism>
<evidence type="ECO:0000313" key="3">
    <source>
        <dbReference type="EMBL" id="CAD7086181.1"/>
    </source>
</evidence>
<dbReference type="OrthoDB" id="8050513at2759"/>
<feature type="chain" id="PRO_5031225522" evidence="2">
    <location>
        <begin position="19"/>
        <end position="177"/>
    </location>
</feature>
<feature type="signal peptide" evidence="2">
    <location>
        <begin position="1"/>
        <end position="18"/>
    </location>
</feature>
<sequence>MLSVRVMLLGVILIMISSLDFHGFGSLSVVARSIEKRAIPQLMDYDQSSYQQEQPPQREHRTHIVKIHSRKNQRSNDPVLGDVTNFQGIGDDHNAFGGPKYAGQYYPLMTEQGHQQRSSNFSFGNLLSGLALWNLANEFNMYSSQDPHQLVPNTRHNEPTKGHHHNHQQKNDSVESS</sequence>
<name>A0A7R8USE7_HERIL</name>
<evidence type="ECO:0000256" key="1">
    <source>
        <dbReference type="SAM" id="MobiDB-lite"/>
    </source>
</evidence>
<keyword evidence="2" id="KW-0732">Signal</keyword>
<dbReference type="EMBL" id="LR899011">
    <property type="protein sequence ID" value="CAD7086181.1"/>
    <property type="molecule type" value="Genomic_DNA"/>
</dbReference>
<gene>
    <name evidence="3" type="ORF">HERILL_LOCUS8973</name>
</gene>
<dbReference type="InParanoid" id="A0A7R8USE7"/>
<feature type="compositionally biased region" description="Polar residues" evidence="1">
    <location>
        <begin position="144"/>
        <end position="154"/>
    </location>
</feature>
<dbReference type="Proteomes" id="UP000594454">
    <property type="component" value="Chromosome 3"/>
</dbReference>
<keyword evidence="4" id="KW-1185">Reference proteome</keyword>
<evidence type="ECO:0000313" key="4">
    <source>
        <dbReference type="Proteomes" id="UP000594454"/>
    </source>
</evidence>
<accession>A0A7R8USE7</accession>
<feature type="region of interest" description="Disordered" evidence="1">
    <location>
        <begin position="144"/>
        <end position="177"/>
    </location>
</feature>
<reference evidence="3 4" key="1">
    <citation type="submission" date="2020-11" db="EMBL/GenBank/DDBJ databases">
        <authorList>
            <person name="Wallbank WR R."/>
            <person name="Pardo Diaz C."/>
            <person name="Kozak K."/>
            <person name="Martin S."/>
            <person name="Jiggins C."/>
            <person name="Moest M."/>
            <person name="Warren A I."/>
            <person name="Generalovic N T."/>
            <person name="Byers J.R.P. K."/>
            <person name="Montejo-Kovacevich G."/>
            <person name="Yen C E."/>
        </authorList>
    </citation>
    <scope>NUCLEOTIDE SEQUENCE [LARGE SCALE GENOMIC DNA]</scope>
</reference>